<reference evidence="1 2" key="1">
    <citation type="submission" date="2015-03" db="EMBL/GenBank/DDBJ databases">
        <title>Genome Assembly of Staphylococcus cohnii subsp. cohnii strain G22B2.</title>
        <authorList>
            <person name="Nair G."/>
            <person name="Kaur G."/>
            <person name="Khatri I."/>
            <person name="Singh N.K."/>
            <person name="Sathyabama S."/>
            <person name="Maurya S.K."/>
            <person name="Subramanian S."/>
            <person name="Agrewala J.N."/>
            <person name="Mayilraj S."/>
        </authorList>
    </citation>
    <scope>NUCLEOTIDE SEQUENCE [LARGE SCALE GENOMIC DNA]</scope>
    <source>
        <strain evidence="1 2">G22B2</strain>
    </source>
</reference>
<dbReference type="Proteomes" id="UP000034455">
    <property type="component" value="Unassembled WGS sequence"/>
</dbReference>
<sequence>MSFKNKITNNVTQKVGNKVLNIEDIKNKSSIPTTNIELDERRKRAQAIVRKKSVLSSSVSIVPIPGLDFGVDIKLMRDIIEAVNKIYGLDHKQVNSMREDVKERIFTAAAIQGSQFVGRKVSNAILKVVIRDVAKRMAAKQTKWFPLVGQAISASISYYFMKKIGDDHIEKCEKVAKSLME</sequence>
<evidence type="ECO:0008006" key="3">
    <source>
        <dbReference type="Google" id="ProtNLM"/>
    </source>
</evidence>
<organism evidence="1 2">
    <name type="scientific">Staphylococcus cohnii subsp. cohnii</name>
    <dbReference type="NCBI Taxonomy" id="74704"/>
    <lineage>
        <taxon>Bacteria</taxon>
        <taxon>Bacillati</taxon>
        <taxon>Bacillota</taxon>
        <taxon>Bacilli</taxon>
        <taxon>Bacillales</taxon>
        <taxon>Staphylococcaceae</taxon>
        <taxon>Staphylococcus</taxon>
        <taxon>Staphylococcus cohnii species complex</taxon>
    </lineage>
</organism>
<evidence type="ECO:0000313" key="2">
    <source>
        <dbReference type="Proteomes" id="UP000034455"/>
    </source>
</evidence>
<comment type="caution">
    <text evidence="1">The sequence shown here is derived from an EMBL/GenBank/DDBJ whole genome shotgun (WGS) entry which is preliminary data.</text>
</comment>
<gene>
    <name evidence="1" type="ORF">UF66_2390</name>
</gene>
<dbReference type="EMBL" id="LAKJ01000008">
    <property type="protein sequence ID" value="KKI64438.1"/>
    <property type="molecule type" value="Genomic_DNA"/>
</dbReference>
<proteinExistence type="predicted"/>
<dbReference type="RefSeq" id="WP_019467645.1">
    <property type="nucleotide sequence ID" value="NZ_LAKJ01000008.1"/>
</dbReference>
<dbReference type="PATRIC" id="fig|74704.6.peg.2491"/>
<evidence type="ECO:0000313" key="1">
    <source>
        <dbReference type="EMBL" id="KKI64438.1"/>
    </source>
</evidence>
<name>A0A0M2P3D1_STACC</name>
<accession>A0A0M2P3D1</accession>
<dbReference type="AlphaFoldDB" id="A0A0M2P3D1"/>
<protein>
    <recommendedName>
        <fullName evidence="3">DUF697 domain-containing protein</fullName>
    </recommendedName>
</protein>